<reference evidence="6" key="2">
    <citation type="submission" date="2020-09" db="EMBL/GenBank/DDBJ databases">
        <authorList>
            <person name="Sun Q."/>
            <person name="Zhou Y."/>
        </authorList>
    </citation>
    <scope>NUCLEOTIDE SEQUENCE</scope>
    <source>
        <strain evidence="6">CGMCC 1.12187</strain>
    </source>
</reference>
<dbReference type="InterPro" id="IPR009057">
    <property type="entry name" value="Homeodomain-like_sf"/>
</dbReference>
<dbReference type="PANTHER" id="PTHR34294:SF1">
    <property type="entry name" value="TRANSCRIPTIONAL REGULATOR LSRR"/>
    <property type="match status" value="1"/>
</dbReference>
<dbReference type="AlphaFoldDB" id="A0A917GWK1"/>
<dbReference type="InterPro" id="IPR007324">
    <property type="entry name" value="Sugar-bd_dom_put"/>
</dbReference>
<accession>A0A917GWK1</accession>
<dbReference type="Pfam" id="PF13384">
    <property type="entry name" value="HTH_23"/>
    <property type="match status" value="1"/>
</dbReference>
<dbReference type="SUPFAM" id="SSF100950">
    <property type="entry name" value="NagB/RpiA/CoA transferase-like"/>
    <property type="match status" value="1"/>
</dbReference>
<evidence type="ECO:0000259" key="5">
    <source>
        <dbReference type="Pfam" id="PF04198"/>
    </source>
</evidence>
<evidence type="ECO:0000256" key="3">
    <source>
        <dbReference type="ARBA" id="ARBA00023125"/>
    </source>
</evidence>
<proteinExistence type="inferred from homology"/>
<evidence type="ECO:0000256" key="2">
    <source>
        <dbReference type="ARBA" id="ARBA00023015"/>
    </source>
</evidence>
<evidence type="ECO:0000256" key="4">
    <source>
        <dbReference type="ARBA" id="ARBA00023163"/>
    </source>
</evidence>
<feature type="domain" description="Sugar-binding" evidence="5">
    <location>
        <begin position="63"/>
        <end position="315"/>
    </location>
</feature>
<dbReference type="InterPro" id="IPR051054">
    <property type="entry name" value="SorC_transcr_regulators"/>
</dbReference>
<dbReference type="SUPFAM" id="SSF46689">
    <property type="entry name" value="Homeodomain-like"/>
    <property type="match status" value="1"/>
</dbReference>
<gene>
    <name evidence="6" type="ORF">GCM10011374_22970</name>
</gene>
<dbReference type="Gene3D" id="1.10.10.10">
    <property type="entry name" value="Winged helix-like DNA-binding domain superfamily/Winged helix DNA-binding domain"/>
    <property type="match status" value="1"/>
</dbReference>
<evidence type="ECO:0000256" key="1">
    <source>
        <dbReference type="ARBA" id="ARBA00010466"/>
    </source>
</evidence>
<dbReference type="GO" id="GO:0003677">
    <property type="term" value="F:DNA binding"/>
    <property type="evidence" value="ECO:0007669"/>
    <property type="project" value="UniProtKB-KW"/>
</dbReference>
<dbReference type="EMBL" id="BMEQ01000011">
    <property type="protein sequence ID" value="GGG59480.1"/>
    <property type="molecule type" value="Genomic_DNA"/>
</dbReference>
<evidence type="ECO:0000313" key="6">
    <source>
        <dbReference type="EMBL" id="GGG59480.1"/>
    </source>
</evidence>
<evidence type="ECO:0000313" key="7">
    <source>
        <dbReference type="Proteomes" id="UP000638848"/>
    </source>
</evidence>
<protein>
    <submittedName>
        <fullName evidence="6">Transcriptional regulator</fullName>
    </submittedName>
</protein>
<dbReference type="Pfam" id="PF04198">
    <property type="entry name" value="Sugar-bind"/>
    <property type="match status" value="1"/>
</dbReference>
<dbReference type="InterPro" id="IPR037171">
    <property type="entry name" value="NagB/RpiA_transferase-like"/>
</dbReference>
<sequence length="320" mass="34382">MQVHGDAELHHAAELYWVQGMTMEAVADRFGVSRPTVSRMLQAARDRGIVRITLSAPPAAGHEVSRRLREVFGVTAHVAGTARAATEPQRLESVARSAAALLADWFGDGTTLAVAWGTTTSAVAAHLQPKPTRDAVVVQMNGAVSARSPLTAQSPALLGQMSSAFGASLLPFPTPAFFDDERTRTLMWQESTVRRVLAVRNAADLAVFSVGAFRGPMISQVYSGDYLDEDALRELAAHRVVGDVCTVFLREDGTYADIGLNRRATGPTPLELRRIPRRLCVVSGDHKVPGVIGALRAGVVTDLVIDERTADAVLRRLSGR</sequence>
<comment type="caution">
    <text evidence="6">The sequence shown here is derived from an EMBL/GenBank/DDBJ whole genome shotgun (WGS) entry which is preliminary data.</text>
</comment>
<name>A0A917GWK1_9MICC</name>
<reference evidence="6" key="1">
    <citation type="journal article" date="2014" name="Int. J. Syst. Evol. Microbiol.">
        <title>Complete genome sequence of Corynebacterium casei LMG S-19264T (=DSM 44701T), isolated from a smear-ripened cheese.</title>
        <authorList>
            <consortium name="US DOE Joint Genome Institute (JGI-PGF)"/>
            <person name="Walter F."/>
            <person name="Albersmeier A."/>
            <person name="Kalinowski J."/>
            <person name="Ruckert C."/>
        </authorList>
    </citation>
    <scope>NUCLEOTIDE SEQUENCE</scope>
    <source>
        <strain evidence="6">CGMCC 1.12187</strain>
    </source>
</reference>
<dbReference type="PANTHER" id="PTHR34294">
    <property type="entry name" value="TRANSCRIPTIONAL REGULATOR-RELATED"/>
    <property type="match status" value="1"/>
</dbReference>
<keyword evidence="4" id="KW-0804">Transcription</keyword>
<dbReference type="Gene3D" id="3.40.50.1360">
    <property type="match status" value="1"/>
</dbReference>
<dbReference type="InterPro" id="IPR036388">
    <property type="entry name" value="WH-like_DNA-bd_sf"/>
</dbReference>
<dbReference type="GO" id="GO:0030246">
    <property type="term" value="F:carbohydrate binding"/>
    <property type="evidence" value="ECO:0007669"/>
    <property type="project" value="InterPro"/>
</dbReference>
<keyword evidence="7" id="KW-1185">Reference proteome</keyword>
<keyword evidence="2" id="KW-0805">Transcription regulation</keyword>
<keyword evidence="3" id="KW-0238">DNA-binding</keyword>
<comment type="similarity">
    <text evidence="1">Belongs to the SorC transcriptional regulatory family.</text>
</comment>
<dbReference type="Proteomes" id="UP000638848">
    <property type="component" value="Unassembled WGS sequence"/>
</dbReference>
<organism evidence="6 7">
    <name type="scientific">Kocuria dechangensis</name>
    <dbReference type="NCBI Taxonomy" id="1176249"/>
    <lineage>
        <taxon>Bacteria</taxon>
        <taxon>Bacillati</taxon>
        <taxon>Actinomycetota</taxon>
        <taxon>Actinomycetes</taxon>
        <taxon>Micrococcales</taxon>
        <taxon>Micrococcaceae</taxon>
        <taxon>Kocuria</taxon>
    </lineage>
</organism>